<dbReference type="Proteomes" id="UP000241788">
    <property type="component" value="Unassembled WGS sequence"/>
</dbReference>
<protein>
    <submittedName>
        <fullName evidence="2">Uncharacterized protein</fullName>
    </submittedName>
</protein>
<name>A0A1N6N848_9GAMM</name>
<feature type="signal peptide" evidence="1">
    <location>
        <begin position="1"/>
        <end position="26"/>
    </location>
</feature>
<accession>A0A1N6N848</accession>
<dbReference type="AlphaFoldDB" id="A0A1N6N848"/>
<keyword evidence="1" id="KW-0732">Signal</keyword>
<evidence type="ECO:0000256" key="1">
    <source>
        <dbReference type="SAM" id="SignalP"/>
    </source>
</evidence>
<organism evidence="2 3">
    <name type="scientific">Solilutibacter tolerans</name>
    <dbReference type="NCBI Taxonomy" id="1604334"/>
    <lineage>
        <taxon>Bacteria</taxon>
        <taxon>Pseudomonadati</taxon>
        <taxon>Pseudomonadota</taxon>
        <taxon>Gammaproteobacteria</taxon>
        <taxon>Lysobacterales</taxon>
        <taxon>Lysobacteraceae</taxon>
        <taxon>Solilutibacter</taxon>
    </lineage>
</organism>
<proteinExistence type="predicted"/>
<dbReference type="STRING" id="1604334.SAMN05421546_0148"/>
<dbReference type="PROSITE" id="PS51257">
    <property type="entry name" value="PROKAR_LIPOPROTEIN"/>
    <property type="match status" value="1"/>
</dbReference>
<evidence type="ECO:0000313" key="3">
    <source>
        <dbReference type="Proteomes" id="UP000241788"/>
    </source>
</evidence>
<feature type="chain" id="PRO_5013088376" evidence="1">
    <location>
        <begin position="27"/>
        <end position="150"/>
    </location>
</feature>
<dbReference type="RefSeq" id="WP_076584565.1">
    <property type="nucleotide sequence ID" value="NZ_FTLW01000001.1"/>
</dbReference>
<keyword evidence="3" id="KW-1185">Reference proteome</keyword>
<gene>
    <name evidence="2" type="ORF">SAMN05421546_0148</name>
</gene>
<sequence length="150" mass="15294">MKRNPTLYVLPLAAALAACTPAPPPAAEGANSPAVTPTAAPALTGFAIGNYVDSNTFAVGGQGSEFKSGDYLYATTSLSNATPGLKVTVKVSDESGKVIIEKTGSIENANQAALNIDLGVPKEVTLPAGKYKFQAIMNGKEASSHSITII</sequence>
<evidence type="ECO:0000313" key="2">
    <source>
        <dbReference type="EMBL" id="SIP88215.1"/>
    </source>
</evidence>
<dbReference type="EMBL" id="FTLW01000001">
    <property type="protein sequence ID" value="SIP88215.1"/>
    <property type="molecule type" value="Genomic_DNA"/>
</dbReference>
<reference evidence="3" key="1">
    <citation type="submission" date="2017-01" db="EMBL/GenBank/DDBJ databases">
        <authorList>
            <person name="Varghese N."/>
            <person name="Submissions S."/>
        </authorList>
    </citation>
    <scope>NUCLEOTIDE SEQUENCE [LARGE SCALE GENOMIC DNA]</scope>
    <source>
        <strain evidence="3">UM1</strain>
    </source>
</reference>